<name>A0A2S7FBK9_CLOBU</name>
<sequence length="187" mass="21550">MYENNSIKKKLYISMQMINVLIAVIMTLLCIIAYYTIEYTYARALIIGVVIVLGTICLINIYIKFQAENKPRDFSRIKTVELVNEDNDIVSLWNIEDKTSLLIGKNTKDEKVNIDLNPSIYSNLVDDKHAVLNYAAGKWFVEDLSSEYGVRIKKRDDDIIYRLVNDTPCEIKCGDILYIAKIKLLLK</sequence>
<dbReference type="AlphaFoldDB" id="A0A2S7FBK9"/>
<keyword evidence="1" id="KW-1133">Transmembrane helix</keyword>
<dbReference type="PROSITE" id="PS50006">
    <property type="entry name" value="FHA_DOMAIN"/>
    <property type="match status" value="1"/>
</dbReference>
<accession>A0A2S7FBK9</accession>
<dbReference type="SUPFAM" id="SSF49879">
    <property type="entry name" value="SMAD/FHA domain"/>
    <property type="match status" value="1"/>
</dbReference>
<feature type="transmembrane region" description="Helical" evidence="1">
    <location>
        <begin position="12"/>
        <end position="35"/>
    </location>
</feature>
<dbReference type="RefSeq" id="WP_043666465.1">
    <property type="nucleotide sequence ID" value="NZ_JSEG01000024.1"/>
</dbReference>
<dbReference type="Proteomes" id="UP000238081">
    <property type="component" value="Unassembled WGS sequence"/>
</dbReference>
<evidence type="ECO:0000313" key="3">
    <source>
        <dbReference type="EMBL" id="PPV15300.1"/>
    </source>
</evidence>
<dbReference type="InterPro" id="IPR000253">
    <property type="entry name" value="FHA_dom"/>
</dbReference>
<dbReference type="InterPro" id="IPR008984">
    <property type="entry name" value="SMAD_FHA_dom_sf"/>
</dbReference>
<keyword evidence="1" id="KW-0472">Membrane</keyword>
<dbReference type="Gene3D" id="2.60.200.20">
    <property type="match status" value="1"/>
</dbReference>
<keyword evidence="1" id="KW-0812">Transmembrane</keyword>
<reference evidence="3 4" key="1">
    <citation type="submission" date="2016-01" db="EMBL/GenBank/DDBJ databases">
        <title>Characterization of the Clostridium difficile lineages that are prevalent in Hong Kong and China.</title>
        <authorList>
            <person name="Kwok J.S.-L."/>
            <person name="Lam W.-Y."/>
            <person name="Ip M."/>
            <person name="Chan T.-F."/>
            <person name="Hawkey P.M."/>
            <person name="Tsui S.K.-W."/>
        </authorList>
    </citation>
    <scope>NUCLEOTIDE SEQUENCE [LARGE SCALE GENOMIC DNA]</scope>
    <source>
        <strain evidence="3 4">300064</strain>
    </source>
</reference>
<organism evidence="3 4">
    <name type="scientific">Clostridium butyricum</name>
    <dbReference type="NCBI Taxonomy" id="1492"/>
    <lineage>
        <taxon>Bacteria</taxon>
        <taxon>Bacillati</taxon>
        <taxon>Bacillota</taxon>
        <taxon>Clostridia</taxon>
        <taxon>Eubacteriales</taxon>
        <taxon>Clostridiaceae</taxon>
        <taxon>Clostridium</taxon>
    </lineage>
</organism>
<feature type="domain" description="FHA" evidence="2">
    <location>
        <begin position="101"/>
        <end position="157"/>
    </location>
</feature>
<comment type="caution">
    <text evidence="3">The sequence shown here is derived from an EMBL/GenBank/DDBJ whole genome shotgun (WGS) entry which is preliminary data.</text>
</comment>
<evidence type="ECO:0000259" key="2">
    <source>
        <dbReference type="PROSITE" id="PS50006"/>
    </source>
</evidence>
<feature type="transmembrane region" description="Helical" evidence="1">
    <location>
        <begin position="41"/>
        <end position="63"/>
    </location>
</feature>
<evidence type="ECO:0000313" key="4">
    <source>
        <dbReference type="Proteomes" id="UP000238081"/>
    </source>
</evidence>
<evidence type="ECO:0000256" key="1">
    <source>
        <dbReference type="SAM" id="Phobius"/>
    </source>
</evidence>
<proteinExistence type="predicted"/>
<gene>
    <name evidence="3" type="ORF">AWN73_12410</name>
</gene>
<dbReference type="CDD" id="cd00060">
    <property type="entry name" value="FHA"/>
    <property type="match status" value="1"/>
</dbReference>
<dbReference type="EMBL" id="LRDH01000101">
    <property type="protein sequence ID" value="PPV15300.1"/>
    <property type="molecule type" value="Genomic_DNA"/>
</dbReference>
<dbReference type="Pfam" id="PF00498">
    <property type="entry name" value="FHA"/>
    <property type="match status" value="1"/>
</dbReference>
<protein>
    <submittedName>
        <fullName evidence="3">Forkhead-associated protein</fullName>
    </submittedName>
</protein>